<evidence type="ECO:0000256" key="5">
    <source>
        <dbReference type="PROSITE-ProRule" id="PRU00284"/>
    </source>
</evidence>
<dbReference type="SMART" id="SM00304">
    <property type="entry name" value="HAMP"/>
    <property type="match status" value="1"/>
</dbReference>
<dbReference type="Gene3D" id="1.10.287.950">
    <property type="entry name" value="Methyl-accepting chemotaxis protein"/>
    <property type="match status" value="1"/>
</dbReference>
<proteinExistence type="inferred from homology"/>
<dbReference type="SUPFAM" id="SSF58104">
    <property type="entry name" value="Methyl-accepting chemotaxis protein (MCP) signaling domain"/>
    <property type="match status" value="1"/>
</dbReference>
<keyword evidence="3 5" id="KW-0807">Transducer</keyword>
<dbReference type="PROSITE" id="PS50885">
    <property type="entry name" value="HAMP"/>
    <property type="match status" value="1"/>
</dbReference>
<dbReference type="InterPro" id="IPR004090">
    <property type="entry name" value="Chemotax_Me-accpt_rcpt"/>
</dbReference>
<dbReference type="GO" id="GO:0006935">
    <property type="term" value="P:chemotaxis"/>
    <property type="evidence" value="ECO:0007669"/>
    <property type="project" value="InterPro"/>
</dbReference>
<evidence type="ECO:0000256" key="3">
    <source>
        <dbReference type="ARBA" id="ARBA00023224"/>
    </source>
</evidence>
<dbReference type="PRINTS" id="PR00260">
    <property type="entry name" value="CHEMTRNSDUCR"/>
</dbReference>
<dbReference type="CDD" id="cd11386">
    <property type="entry name" value="MCP_signal"/>
    <property type="match status" value="1"/>
</dbReference>
<feature type="domain" description="Methyl-accepting transducer" evidence="8">
    <location>
        <begin position="231"/>
        <end position="460"/>
    </location>
</feature>
<dbReference type="PROSITE" id="PS50192">
    <property type="entry name" value="T_SNARE"/>
    <property type="match status" value="1"/>
</dbReference>
<dbReference type="InterPro" id="IPR051310">
    <property type="entry name" value="MCP_chemotaxis"/>
</dbReference>
<feature type="region of interest" description="Disordered" evidence="6">
    <location>
        <begin position="481"/>
        <end position="524"/>
    </location>
</feature>
<evidence type="ECO:0000259" key="10">
    <source>
        <dbReference type="PROSITE" id="PS50885"/>
    </source>
</evidence>
<feature type="domain" description="T-SNARE coiled-coil homology" evidence="9">
    <location>
        <begin position="390"/>
        <end position="452"/>
    </location>
</feature>
<evidence type="ECO:0000256" key="6">
    <source>
        <dbReference type="SAM" id="MobiDB-lite"/>
    </source>
</evidence>
<sequence length="524" mass="55501">MTALSDNGVISRNIAAYVNFLLGKERAGIERAVLAGTFAADAFGPGAHAKFSRLVTEQDTYANVFLSLATDEAKQSYKEAMGDSSVAEVVRMRKVANANAQSGGFGIDSVFWFKTQTAKINQLKKVEDWLSESLIEQVGELRGQASTAQMFYLILAIVAVGMALLLSVLMSRNITGALGQALNALEDIAQGEGDLTSRLDATGRDEIAQLAGAFNLFVEKIESIVSQIRQMSESIQTATGEIAAGNTDLSARTEEQASSLEETASSMEEMTSTVKQNADNARQANQLAASARDQASEGGEVVGSAVNAMAEINTSSRKIADIISVIDEIAFQTNLLALNAAVEAARAGEQGRGFAVVAGEVRTLAQRSAEAAKEIKNLIEDSVSKVDQGSALVDQSGKTLEEIVTSVKKVTDIVSEIAAASSEQASGIDQINNAITQMDDVTQQNAALVEEAAAASKSMEDEAHGLASLVGQFKVSESFVQEAPVAPRERTVQRSRPAARPAPSRKPAARAPQAAESDDEWEEF</sequence>
<keyword evidence="7" id="KW-0472">Membrane</keyword>
<dbReference type="SMART" id="SM00283">
    <property type="entry name" value="MA"/>
    <property type="match status" value="1"/>
</dbReference>
<gene>
    <name evidence="11" type="ORF">HUE57_12210</name>
</gene>
<dbReference type="KEGG" id="rev:HUE57_12210"/>
<dbReference type="Pfam" id="PF00672">
    <property type="entry name" value="HAMP"/>
    <property type="match status" value="1"/>
</dbReference>
<reference evidence="11 12" key="1">
    <citation type="submission" date="2020-05" db="EMBL/GenBank/DDBJ databases">
        <title>Horizontal transmission and recombination maintain forever young bacterial symbiont genomes.</title>
        <authorList>
            <person name="Russell S.L."/>
            <person name="Pepper-Tunick E."/>
            <person name="Svedberg J."/>
            <person name="Byrne A."/>
            <person name="Ruelas Castillo J."/>
            <person name="Vollmers C."/>
            <person name="Beinart R.A."/>
            <person name="Corbett-Detig R."/>
        </authorList>
    </citation>
    <scope>NUCLEOTIDE SEQUENCE [LARGE SCALE GENOMIC DNA]</scope>
    <source>
        <strain evidence="11">Santa_Monica_outfall</strain>
    </source>
</reference>
<dbReference type="InterPro" id="IPR003660">
    <property type="entry name" value="HAMP_dom"/>
</dbReference>
<dbReference type="PROSITE" id="PS50111">
    <property type="entry name" value="CHEMOTAXIS_TRANSDUC_2"/>
    <property type="match status" value="1"/>
</dbReference>
<name>A0A6N0I154_9GAMM</name>
<dbReference type="InterPro" id="IPR000727">
    <property type="entry name" value="T_SNARE_dom"/>
</dbReference>
<dbReference type="FunFam" id="1.10.287.950:FF:000001">
    <property type="entry name" value="Methyl-accepting chemotaxis sensory transducer"/>
    <property type="match status" value="1"/>
</dbReference>
<protein>
    <submittedName>
        <fullName evidence="11">Nitrate-and nitrite sensing domain-containing protein</fullName>
    </submittedName>
</protein>
<dbReference type="GO" id="GO:0007165">
    <property type="term" value="P:signal transduction"/>
    <property type="evidence" value="ECO:0007669"/>
    <property type="project" value="UniProtKB-KW"/>
</dbReference>
<dbReference type="Pfam" id="PF08376">
    <property type="entry name" value="NIT"/>
    <property type="match status" value="1"/>
</dbReference>
<evidence type="ECO:0000256" key="2">
    <source>
        <dbReference type="ARBA" id="ARBA00022481"/>
    </source>
</evidence>
<dbReference type="Proteomes" id="UP000509658">
    <property type="component" value="Chromosome"/>
</dbReference>
<dbReference type="PANTHER" id="PTHR43531:SF14">
    <property type="entry name" value="METHYL-ACCEPTING CHEMOTAXIS PROTEIN I-RELATED"/>
    <property type="match status" value="1"/>
</dbReference>
<evidence type="ECO:0000259" key="8">
    <source>
        <dbReference type="PROSITE" id="PS50111"/>
    </source>
</evidence>
<keyword evidence="7" id="KW-1133">Transmembrane helix</keyword>
<evidence type="ECO:0000313" key="12">
    <source>
        <dbReference type="Proteomes" id="UP000509658"/>
    </source>
</evidence>
<dbReference type="CDD" id="cd06225">
    <property type="entry name" value="HAMP"/>
    <property type="match status" value="1"/>
</dbReference>
<dbReference type="InterPro" id="IPR004089">
    <property type="entry name" value="MCPsignal_dom"/>
</dbReference>
<dbReference type="PANTHER" id="PTHR43531">
    <property type="entry name" value="PROTEIN ICFG"/>
    <property type="match status" value="1"/>
</dbReference>
<evidence type="ECO:0000256" key="7">
    <source>
        <dbReference type="SAM" id="Phobius"/>
    </source>
</evidence>
<dbReference type="InterPro" id="IPR013587">
    <property type="entry name" value="Nitrate/nitrite_sensing"/>
</dbReference>
<keyword evidence="12" id="KW-1185">Reference proteome</keyword>
<keyword evidence="7" id="KW-0812">Transmembrane</keyword>
<dbReference type="EMBL" id="CP054491">
    <property type="protein sequence ID" value="QKQ28253.1"/>
    <property type="molecule type" value="Genomic_DNA"/>
</dbReference>
<evidence type="ECO:0000256" key="1">
    <source>
        <dbReference type="ARBA" id="ARBA00004370"/>
    </source>
</evidence>
<feature type="region of interest" description="Disordered" evidence="6">
    <location>
        <begin position="245"/>
        <end position="264"/>
    </location>
</feature>
<feature type="compositionally biased region" description="Low complexity" evidence="6">
    <location>
        <begin position="494"/>
        <end position="515"/>
    </location>
</feature>
<evidence type="ECO:0000313" key="11">
    <source>
        <dbReference type="EMBL" id="QKQ28253.1"/>
    </source>
</evidence>
<dbReference type="Pfam" id="PF00015">
    <property type="entry name" value="MCPsignal"/>
    <property type="match status" value="1"/>
</dbReference>
<dbReference type="AlphaFoldDB" id="A0A6N0I154"/>
<comment type="subcellular location">
    <subcellularLocation>
        <location evidence="1">Membrane</location>
    </subcellularLocation>
</comment>
<dbReference type="GO" id="GO:0005886">
    <property type="term" value="C:plasma membrane"/>
    <property type="evidence" value="ECO:0007669"/>
    <property type="project" value="TreeGrafter"/>
</dbReference>
<comment type="similarity">
    <text evidence="4">Belongs to the methyl-accepting chemotaxis (MCP) protein family.</text>
</comment>
<evidence type="ECO:0000259" key="9">
    <source>
        <dbReference type="PROSITE" id="PS50192"/>
    </source>
</evidence>
<organism evidence="11 12">
    <name type="scientific">Candidatus Reidiella endopervernicosa</name>
    <dbReference type="NCBI Taxonomy" id="2738883"/>
    <lineage>
        <taxon>Bacteria</taxon>
        <taxon>Pseudomonadati</taxon>
        <taxon>Pseudomonadota</taxon>
        <taxon>Gammaproteobacteria</taxon>
        <taxon>Candidatus Reidiella</taxon>
    </lineage>
</organism>
<feature type="domain" description="HAMP" evidence="10">
    <location>
        <begin position="172"/>
        <end position="226"/>
    </location>
</feature>
<keyword evidence="2" id="KW-0488">Methylation</keyword>
<dbReference type="GO" id="GO:0004888">
    <property type="term" value="F:transmembrane signaling receptor activity"/>
    <property type="evidence" value="ECO:0007669"/>
    <property type="project" value="InterPro"/>
</dbReference>
<accession>A0A6N0I154</accession>
<feature type="transmembrane region" description="Helical" evidence="7">
    <location>
        <begin position="150"/>
        <end position="170"/>
    </location>
</feature>
<evidence type="ECO:0000256" key="4">
    <source>
        <dbReference type="ARBA" id="ARBA00029447"/>
    </source>
</evidence>